<dbReference type="GO" id="GO:0043565">
    <property type="term" value="F:sequence-specific DNA binding"/>
    <property type="evidence" value="ECO:0007669"/>
    <property type="project" value="InterPro"/>
</dbReference>
<dbReference type="PIRSF" id="PIRSF012508">
    <property type="entry name" value="YerC"/>
    <property type="match status" value="1"/>
</dbReference>
<dbReference type="RefSeq" id="WP_200769700.1">
    <property type="nucleotide sequence ID" value="NZ_FNGO01000008.1"/>
</dbReference>
<dbReference type="Gene3D" id="1.10.1270.10">
    <property type="entry name" value="TrpR-like"/>
    <property type="match status" value="1"/>
</dbReference>
<reference evidence="1 2" key="1">
    <citation type="submission" date="2016-10" db="EMBL/GenBank/DDBJ databases">
        <authorList>
            <person name="de Groot N.N."/>
        </authorList>
    </citation>
    <scope>NUCLEOTIDE SEQUENCE [LARGE SCALE GENOMIC DNA]</scope>
    <source>
        <strain evidence="1 2">SLAS-1</strain>
    </source>
</reference>
<dbReference type="Proteomes" id="UP000199476">
    <property type="component" value="Unassembled WGS sequence"/>
</dbReference>
<name>A0A1G9MB35_9FIRM</name>
<evidence type="ECO:0000313" key="2">
    <source>
        <dbReference type="Proteomes" id="UP000199476"/>
    </source>
</evidence>
<dbReference type="EMBL" id="FNGO01000008">
    <property type="protein sequence ID" value="SDL71476.1"/>
    <property type="molecule type" value="Genomic_DNA"/>
</dbReference>
<evidence type="ECO:0000313" key="1">
    <source>
        <dbReference type="EMBL" id="SDL71476.1"/>
    </source>
</evidence>
<proteinExistence type="predicted"/>
<dbReference type="InterPro" id="IPR000831">
    <property type="entry name" value="Trp_repress"/>
</dbReference>
<dbReference type="NCBIfam" id="TIGR02531">
    <property type="entry name" value="yecD_yerC"/>
    <property type="match status" value="1"/>
</dbReference>
<sequence length="93" mass="10509">MVEEIENELTEQFFAAVLSLENMDECYQFFRDNATVSEVRSLARRLEVARLLNEGSTYDEIVEETGVSSATVGRVKKVLEYGEGGLEKAIDRL</sequence>
<keyword evidence="2" id="KW-1185">Reference proteome</keyword>
<dbReference type="PANTHER" id="PTHR40080">
    <property type="entry name" value="LMO1763 PROTEIN"/>
    <property type="match status" value="1"/>
</dbReference>
<dbReference type="InterPro" id="IPR010921">
    <property type="entry name" value="Trp_repressor/repl_initiator"/>
</dbReference>
<gene>
    <name evidence="1" type="ORF">SAMN04488692_10813</name>
</gene>
<dbReference type="STRING" id="321763.SAMN04488692_10813"/>
<protein>
    <submittedName>
        <fullName evidence="1">TrpR-related protein YerC/YecD</fullName>
    </submittedName>
</protein>
<dbReference type="AlphaFoldDB" id="A0A1G9MB35"/>
<dbReference type="Pfam" id="PF01371">
    <property type="entry name" value="Trp_repressor"/>
    <property type="match status" value="1"/>
</dbReference>
<dbReference type="SUPFAM" id="SSF48295">
    <property type="entry name" value="TrpR-like"/>
    <property type="match status" value="1"/>
</dbReference>
<dbReference type="InterPro" id="IPR038116">
    <property type="entry name" value="TrpR-like_sf"/>
</dbReference>
<accession>A0A1G9MB35</accession>
<organism evidence="1 2">
    <name type="scientific">Halarsenatibacter silvermanii</name>
    <dbReference type="NCBI Taxonomy" id="321763"/>
    <lineage>
        <taxon>Bacteria</taxon>
        <taxon>Bacillati</taxon>
        <taxon>Bacillota</taxon>
        <taxon>Clostridia</taxon>
        <taxon>Halanaerobiales</taxon>
        <taxon>Halarsenatibacteraceae</taxon>
        <taxon>Halarsenatibacter</taxon>
    </lineage>
</organism>
<dbReference type="InterPro" id="IPR013368">
    <property type="entry name" value="YecD_YerC"/>
</dbReference>
<dbReference type="GO" id="GO:0003700">
    <property type="term" value="F:DNA-binding transcription factor activity"/>
    <property type="evidence" value="ECO:0007669"/>
    <property type="project" value="InterPro"/>
</dbReference>
<dbReference type="PANTHER" id="PTHR40080:SF1">
    <property type="entry name" value="TRPR-LIKE PROTEIN YERC_YECD"/>
    <property type="match status" value="1"/>
</dbReference>